<accession>A0ABU6ZVY5</accession>
<keyword evidence="2" id="KW-1185">Reference proteome</keyword>
<evidence type="ECO:0000313" key="1">
    <source>
        <dbReference type="EMBL" id="MED6226134.1"/>
    </source>
</evidence>
<protein>
    <submittedName>
        <fullName evidence="1">Uncharacterized protein</fullName>
    </submittedName>
</protein>
<sequence length="57" mass="6515">PRMLAFKCNWNHIIWSYVAQVIPIFVHRGHAEKLTKTHGCLGIKVERLGARFLASKA</sequence>
<reference evidence="1 2" key="1">
    <citation type="journal article" date="2023" name="Plants (Basel)">
        <title>Bridging the Gap: Combining Genomics and Transcriptomics Approaches to Understand Stylosanthes scabra, an Orphan Legume from the Brazilian Caatinga.</title>
        <authorList>
            <person name="Ferreira-Neto J.R.C."/>
            <person name="da Silva M.D."/>
            <person name="Binneck E."/>
            <person name="de Melo N.F."/>
            <person name="da Silva R.H."/>
            <person name="de Melo A.L.T.M."/>
            <person name="Pandolfi V."/>
            <person name="Bustamante F.O."/>
            <person name="Brasileiro-Vidal A.C."/>
            <person name="Benko-Iseppon A.M."/>
        </authorList>
    </citation>
    <scope>NUCLEOTIDE SEQUENCE [LARGE SCALE GENOMIC DNA]</scope>
    <source>
        <tissue evidence="1">Leaves</tissue>
    </source>
</reference>
<organism evidence="1 2">
    <name type="scientific">Stylosanthes scabra</name>
    <dbReference type="NCBI Taxonomy" id="79078"/>
    <lineage>
        <taxon>Eukaryota</taxon>
        <taxon>Viridiplantae</taxon>
        <taxon>Streptophyta</taxon>
        <taxon>Embryophyta</taxon>
        <taxon>Tracheophyta</taxon>
        <taxon>Spermatophyta</taxon>
        <taxon>Magnoliopsida</taxon>
        <taxon>eudicotyledons</taxon>
        <taxon>Gunneridae</taxon>
        <taxon>Pentapetalae</taxon>
        <taxon>rosids</taxon>
        <taxon>fabids</taxon>
        <taxon>Fabales</taxon>
        <taxon>Fabaceae</taxon>
        <taxon>Papilionoideae</taxon>
        <taxon>50 kb inversion clade</taxon>
        <taxon>dalbergioids sensu lato</taxon>
        <taxon>Dalbergieae</taxon>
        <taxon>Pterocarpus clade</taxon>
        <taxon>Stylosanthes</taxon>
    </lineage>
</organism>
<feature type="non-terminal residue" evidence="1">
    <location>
        <position position="1"/>
    </location>
</feature>
<name>A0ABU6ZVY5_9FABA</name>
<gene>
    <name evidence="1" type="ORF">PIB30_100543</name>
</gene>
<evidence type="ECO:0000313" key="2">
    <source>
        <dbReference type="Proteomes" id="UP001341840"/>
    </source>
</evidence>
<dbReference type="EMBL" id="JASCZI010274679">
    <property type="protein sequence ID" value="MED6226134.1"/>
    <property type="molecule type" value="Genomic_DNA"/>
</dbReference>
<proteinExistence type="predicted"/>
<comment type="caution">
    <text evidence="1">The sequence shown here is derived from an EMBL/GenBank/DDBJ whole genome shotgun (WGS) entry which is preliminary data.</text>
</comment>
<dbReference type="Proteomes" id="UP001341840">
    <property type="component" value="Unassembled WGS sequence"/>
</dbReference>